<evidence type="ECO:0000256" key="1">
    <source>
        <dbReference type="SAM" id="MobiDB-lite"/>
    </source>
</evidence>
<dbReference type="PANTHER" id="PTHR30441">
    <property type="entry name" value="DUF748 DOMAIN-CONTAINING PROTEIN"/>
    <property type="match status" value="1"/>
</dbReference>
<proteinExistence type="predicted"/>
<feature type="domain" description="AsmA" evidence="2">
    <location>
        <begin position="3"/>
        <end position="167"/>
    </location>
</feature>
<name>A0A060QCP7_9PROT</name>
<dbReference type="GO" id="GO:0005886">
    <property type="term" value="C:plasma membrane"/>
    <property type="evidence" value="ECO:0007669"/>
    <property type="project" value="TreeGrafter"/>
</dbReference>
<dbReference type="GO" id="GO:0090313">
    <property type="term" value="P:regulation of protein targeting to membrane"/>
    <property type="evidence" value="ECO:0007669"/>
    <property type="project" value="TreeGrafter"/>
</dbReference>
<sequence length="852" mass="88626">MKRLTAALIVILVLAAGLAVTAHILTDRSSLKEDVIAAVKRQTGRDLAMARFSVGVLPWPSFSAYQVTLSDEGGDGVTPMLRARDIRASVALIPLLWREIRLENLTVMRGAAILHRNESGQANWVFHPLTSKTGSPSGHVSHPQARWKLQIGSAKLDNMAISLDDRQGHHSGAVIVERAEFDGLSSSAPYLDVHGRRGDVPFRINGHIGPLSLFQGGNPPWAVSLGATLGRDGKQQDWLNFDGQITDMRHLHGFSGVLRGELASLKDVESLFPNANLPDVKGLGGEIGVFDSDPQAEDSGLDLSRLGVNHVHLHADSIPSWHGLTSSAVHADADTLSSALTVSGVVNGALISELAPGVALEGRFGTLAQAGSAWQSGLATPLPVAVDLRDVSKIGTGSGLTAHLSGQIGADDSTLALEGQARTLNVMQAALHDVTFKGEVQRDTSGSIQIKGLSLTSHEATGVMDASMKAPLPSAIDGRLQFSALDLDALKGLWLGRRDEGAGTAAQAPVPAGPGASENSSPASTATSPAQTPIAGLIGAAGNGAAAPQTAAETAASTSNVGDTDSTTGLQRFIDRGQASIAVSTAKLRFNGEDYSDVSGHIALNNARLAIESIKGAGNGMTLAGRAIYDRSVSPASVRVVFSPVLFPATLAQTLLSMPDLFHGPLMLVGELDARGETRAAMRDTLQGHLGLSMVGGTIDTSRLGAYLGDAARSLLSHRELPVRCLGLRARFEGGQAQLDTIGMEAGALTLSGHGVYGLADAMLDLHLVPRIGFGGTGASTPVLVKGTLDAPKASQEATEGGRFQLTIGGSQPDTCPDILSAARENMSGEAAPERKKHSQASELLHDLGILH</sequence>
<evidence type="ECO:0000313" key="4">
    <source>
        <dbReference type="Proteomes" id="UP000027583"/>
    </source>
</evidence>
<dbReference type="AlphaFoldDB" id="A0A060QCP7"/>
<dbReference type="PANTHER" id="PTHR30441:SF4">
    <property type="entry name" value="PROTEIN ASMA"/>
    <property type="match status" value="1"/>
</dbReference>
<evidence type="ECO:0000313" key="3">
    <source>
        <dbReference type="EMBL" id="CDG38463.1"/>
    </source>
</evidence>
<feature type="region of interest" description="Disordered" evidence="1">
    <location>
        <begin position="504"/>
        <end position="530"/>
    </location>
</feature>
<dbReference type="EMBL" id="CBLX010000003">
    <property type="protein sequence ID" value="CDG38463.1"/>
    <property type="molecule type" value="Genomic_DNA"/>
</dbReference>
<organism evidence="3 4">
    <name type="scientific">Asaia bogorensis</name>
    <dbReference type="NCBI Taxonomy" id="91915"/>
    <lineage>
        <taxon>Bacteria</taxon>
        <taxon>Pseudomonadati</taxon>
        <taxon>Pseudomonadota</taxon>
        <taxon>Alphaproteobacteria</taxon>
        <taxon>Acetobacterales</taxon>
        <taxon>Acetobacteraceae</taxon>
        <taxon>Asaia</taxon>
    </lineage>
</organism>
<dbReference type="InterPro" id="IPR052894">
    <property type="entry name" value="AsmA-related"/>
</dbReference>
<reference evidence="3 4" key="1">
    <citation type="journal article" date="2014" name="Genome Biol. Evol.">
        <title>Acetic acid bacteria genomes reveal functional traits for adaptation to life in insect guts.</title>
        <authorList>
            <person name="Chouaia B."/>
            <person name="Gaiarsa S."/>
            <person name="Crotti E."/>
            <person name="Comandatore F."/>
            <person name="Degli Esposti M."/>
            <person name="Ricci I."/>
            <person name="Alma A."/>
            <person name="Favia G."/>
            <person name="Bandi C."/>
            <person name="Daffonchio D."/>
        </authorList>
    </citation>
    <scope>NUCLEOTIDE SEQUENCE [LARGE SCALE GENOMIC DNA]</scope>
    <source>
        <strain evidence="3 4">SF2.1</strain>
    </source>
</reference>
<dbReference type="InterPro" id="IPR007844">
    <property type="entry name" value="AsmA"/>
</dbReference>
<dbReference type="RefSeq" id="WP_023977684.1">
    <property type="nucleotide sequence ID" value="NZ_CBLX010000003.1"/>
</dbReference>
<comment type="caution">
    <text evidence="3">The sequence shown here is derived from an EMBL/GenBank/DDBJ whole genome shotgun (WGS) entry which is preliminary data.</text>
</comment>
<dbReference type="Pfam" id="PF05170">
    <property type="entry name" value="AsmA"/>
    <property type="match status" value="1"/>
</dbReference>
<reference evidence="3 4" key="2">
    <citation type="journal article" date="2014" name="PLoS ONE">
        <title>Evolution of mitochondria reconstructed from the energy metabolism of living bacteria.</title>
        <authorList>
            <person name="Degli Esposti M."/>
            <person name="Chouaia B."/>
            <person name="Comandatore F."/>
            <person name="Crotti E."/>
            <person name="Sassera D."/>
            <person name="Lievens P.M."/>
            <person name="Daffonchio D."/>
            <person name="Bandi C."/>
        </authorList>
    </citation>
    <scope>NUCLEOTIDE SEQUENCE [LARGE SCALE GENOMIC DNA]</scope>
    <source>
        <strain evidence="3 4">SF2.1</strain>
    </source>
</reference>
<gene>
    <name evidence="3" type="ORF">ASAP_0418</name>
</gene>
<dbReference type="eggNOG" id="COG2982">
    <property type="taxonomic scope" value="Bacteria"/>
</dbReference>
<protein>
    <recommendedName>
        <fullName evidence="2">AsmA domain-containing protein</fullName>
    </recommendedName>
</protein>
<evidence type="ECO:0000259" key="2">
    <source>
        <dbReference type="Pfam" id="PF05170"/>
    </source>
</evidence>
<dbReference type="Proteomes" id="UP000027583">
    <property type="component" value="Unassembled WGS sequence"/>
</dbReference>
<accession>A0A060QCP7</accession>